<reference evidence="7 8" key="1">
    <citation type="submission" date="2016-07" db="EMBL/GenBank/DDBJ databases">
        <title>Draft genome of the white-rot fungus Obba rivulosa 3A-2.</title>
        <authorList>
            <consortium name="DOE Joint Genome Institute"/>
            <person name="Miettinen O."/>
            <person name="Riley R."/>
            <person name="Acob R."/>
            <person name="Barry K."/>
            <person name="Cullen D."/>
            <person name="De Vries R."/>
            <person name="Hainaut M."/>
            <person name="Hatakka A."/>
            <person name="Henrissat B."/>
            <person name="Hilden K."/>
            <person name="Kuo R."/>
            <person name="Labutti K."/>
            <person name="Lipzen A."/>
            <person name="Makela M.R."/>
            <person name="Sandor L."/>
            <person name="Spatafora J.W."/>
            <person name="Grigoriev I.V."/>
            <person name="Hibbett D.S."/>
        </authorList>
    </citation>
    <scope>NUCLEOTIDE SEQUENCE [LARGE SCALE GENOMIC DNA]</scope>
    <source>
        <strain evidence="7 8">3A-2</strain>
    </source>
</reference>
<dbReference type="InterPro" id="IPR036390">
    <property type="entry name" value="WH_DNA-bd_sf"/>
</dbReference>
<feature type="domain" description="Rad21/Rec8-like protein C-terminal eukaryotic" evidence="5">
    <location>
        <begin position="599"/>
        <end position="650"/>
    </location>
</feature>
<keyword evidence="8" id="KW-1185">Reference proteome</keyword>
<organism evidence="7 8">
    <name type="scientific">Obba rivulosa</name>
    <dbReference type="NCBI Taxonomy" id="1052685"/>
    <lineage>
        <taxon>Eukaryota</taxon>
        <taxon>Fungi</taxon>
        <taxon>Dikarya</taxon>
        <taxon>Basidiomycota</taxon>
        <taxon>Agaricomycotina</taxon>
        <taxon>Agaricomycetes</taxon>
        <taxon>Polyporales</taxon>
        <taxon>Gelatoporiaceae</taxon>
        <taxon>Obba</taxon>
    </lineage>
</organism>
<evidence type="ECO:0000256" key="1">
    <source>
        <dbReference type="ARBA" id="ARBA00004123"/>
    </source>
</evidence>
<feature type="compositionally biased region" description="Pro residues" evidence="4">
    <location>
        <begin position="299"/>
        <end position="308"/>
    </location>
</feature>
<proteinExistence type="inferred from homology"/>
<dbReference type="GO" id="GO:1990414">
    <property type="term" value="P:replication-born double-strand break repair via sister chromatid exchange"/>
    <property type="evidence" value="ECO:0007669"/>
    <property type="project" value="TreeGrafter"/>
</dbReference>
<feature type="domain" description="Rad21/Rec8-like protein N-terminal" evidence="6">
    <location>
        <begin position="1"/>
        <end position="101"/>
    </location>
</feature>
<dbReference type="InterPro" id="IPR023093">
    <property type="entry name" value="ScpA-like_C"/>
</dbReference>
<dbReference type="EMBL" id="KV722648">
    <property type="protein sequence ID" value="OCH84666.1"/>
    <property type="molecule type" value="Genomic_DNA"/>
</dbReference>
<dbReference type="PANTHER" id="PTHR12585:SF69">
    <property type="entry name" value="FI11703P"/>
    <property type="match status" value="1"/>
</dbReference>
<accession>A0A8E2AHP1</accession>
<evidence type="ECO:0000313" key="7">
    <source>
        <dbReference type="EMBL" id="OCH84666.1"/>
    </source>
</evidence>
<dbReference type="InterPro" id="IPR006909">
    <property type="entry name" value="Rad21/Rec8_C_eu"/>
</dbReference>
<dbReference type="PANTHER" id="PTHR12585">
    <property type="entry name" value="SCC1 / RAD21 FAMILY MEMBER"/>
    <property type="match status" value="1"/>
</dbReference>
<feature type="region of interest" description="Disordered" evidence="4">
    <location>
        <begin position="278"/>
        <end position="353"/>
    </location>
</feature>
<feature type="compositionally biased region" description="Polar residues" evidence="4">
    <location>
        <begin position="555"/>
        <end position="578"/>
    </location>
</feature>
<comment type="subcellular location">
    <subcellularLocation>
        <location evidence="1">Nucleus</location>
    </subcellularLocation>
</comment>
<dbReference type="GO" id="GO:0030892">
    <property type="term" value="C:mitotic cohesin complex"/>
    <property type="evidence" value="ECO:0007669"/>
    <property type="project" value="TreeGrafter"/>
</dbReference>
<dbReference type="InterPro" id="IPR039781">
    <property type="entry name" value="Rad21/Rec8-like"/>
</dbReference>
<feature type="region of interest" description="Disordered" evidence="4">
    <location>
        <begin position="424"/>
        <end position="449"/>
    </location>
</feature>
<evidence type="ECO:0008006" key="9">
    <source>
        <dbReference type="Google" id="ProtNLM"/>
    </source>
</evidence>
<evidence type="ECO:0000256" key="4">
    <source>
        <dbReference type="SAM" id="MobiDB-lite"/>
    </source>
</evidence>
<dbReference type="Gene3D" id="1.10.10.580">
    <property type="entry name" value="Structural maintenance of chromosome 1. Chain E"/>
    <property type="match status" value="1"/>
</dbReference>
<dbReference type="InterPro" id="IPR006910">
    <property type="entry name" value="Rad21_Rec8_N"/>
</dbReference>
<dbReference type="Pfam" id="PF04824">
    <property type="entry name" value="Rad21_Rec8"/>
    <property type="match status" value="1"/>
</dbReference>
<evidence type="ECO:0000313" key="8">
    <source>
        <dbReference type="Proteomes" id="UP000250043"/>
    </source>
</evidence>
<dbReference type="AlphaFoldDB" id="A0A8E2AHP1"/>
<keyword evidence="3" id="KW-0539">Nucleus</keyword>
<feature type="region of interest" description="Disordered" evidence="4">
    <location>
        <begin position="553"/>
        <end position="578"/>
    </location>
</feature>
<dbReference type="Pfam" id="PF04825">
    <property type="entry name" value="Rad21_Rec8_N"/>
    <property type="match status" value="1"/>
</dbReference>
<name>A0A8E2AHP1_9APHY</name>
<sequence>MFYSEAILSRRGPLAKVWLAAHMERKLSKTQTLQTDIEQSVEAIMGQEVEVMALRLSGQLLLGVVRIYSRKAKYLLDDCNEALLKIKMAFRPGVVDMTEDQLAVNRNAITLQGNALDLDALLPDINWDVDFEERPVQPGGQHIARTADITLATADDFQFDFDDPGYGFDLGPADGIGSQDYEVDLGLDFGDGPVSVNESAQLEDDSMSIEVGRDAMSPRAPRESLDSRILGRHDADLDILSTHSRAASEHPFAADMNLDFGPDLGGMDIDLGLDFGDIPLNENAPTPRLTPSRASSPLTEPPQTPPPDLELTPRVDAQEKRKKRKERRQIIDTVTELANGPGAQISRGRNAGIGPQTADVSSIVTEHNYLPHSPLVMRLLEIREDPISHFLPTKVTPTGTFFCAAPPGLAPELAQMFMRPVQSLGGAKRRGASPEKPSSKRARLESVAGDEEVEQVRRAASVAPSVALGSEILGRGASAGPGLDFGDVTAGLDDFQMEIPEFEMALGDVGLEQVREKSLALSALSRLSTPAPDREGDESFADMTSPIAVFDDRAAQSQSQLTESTASEDTKGSSRNTAKALTIVRRELQPTPGEEHDEEKVMSFKKMSQKASRRAAAAFFFELLVLGTRDCVKLSQAAPFENIEVRAKDKLWERQRHGSVAPSIAQSMREGSAAPSVASMRRGSVARSIGSAFGL</sequence>
<dbReference type="Proteomes" id="UP000250043">
    <property type="component" value="Unassembled WGS sequence"/>
</dbReference>
<protein>
    <recommendedName>
        <fullName evidence="9">Cohesin subunit rad21</fullName>
    </recommendedName>
</protein>
<dbReference type="OrthoDB" id="10071381at2759"/>
<gene>
    <name evidence="7" type="ORF">OBBRIDRAFT_764010</name>
</gene>
<dbReference type="GO" id="GO:0003682">
    <property type="term" value="F:chromatin binding"/>
    <property type="evidence" value="ECO:0007669"/>
    <property type="project" value="TreeGrafter"/>
</dbReference>
<evidence type="ECO:0000256" key="3">
    <source>
        <dbReference type="ARBA" id="ARBA00023242"/>
    </source>
</evidence>
<dbReference type="SUPFAM" id="SSF46785">
    <property type="entry name" value="Winged helix' DNA-binding domain"/>
    <property type="match status" value="1"/>
</dbReference>
<dbReference type="GO" id="GO:0005634">
    <property type="term" value="C:nucleus"/>
    <property type="evidence" value="ECO:0007669"/>
    <property type="project" value="UniProtKB-SubCell"/>
</dbReference>
<dbReference type="GO" id="GO:0007064">
    <property type="term" value="P:mitotic sister chromatid cohesion"/>
    <property type="evidence" value="ECO:0007669"/>
    <property type="project" value="TreeGrafter"/>
</dbReference>
<evidence type="ECO:0000259" key="6">
    <source>
        <dbReference type="Pfam" id="PF04825"/>
    </source>
</evidence>
<evidence type="ECO:0000256" key="2">
    <source>
        <dbReference type="ARBA" id="ARBA00009870"/>
    </source>
</evidence>
<evidence type="ECO:0000259" key="5">
    <source>
        <dbReference type="Pfam" id="PF04824"/>
    </source>
</evidence>
<comment type="similarity">
    <text evidence="2">Belongs to the rad21 family.</text>
</comment>